<name>A0AAD6U2T2_9AGAR</name>
<evidence type="ECO:0000313" key="2">
    <source>
        <dbReference type="EMBL" id="KAJ7087647.1"/>
    </source>
</evidence>
<proteinExistence type="predicted"/>
<dbReference type="AlphaFoldDB" id="A0AAD6U2T2"/>
<evidence type="ECO:0000256" key="1">
    <source>
        <dbReference type="SAM" id="MobiDB-lite"/>
    </source>
</evidence>
<protein>
    <submittedName>
        <fullName evidence="2">Uncharacterized protein</fullName>
    </submittedName>
</protein>
<gene>
    <name evidence="2" type="ORF">B0H15DRAFT_950018</name>
</gene>
<dbReference type="EMBL" id="JARJCN010000028">
    <property type="protein sequence ID" value="KAJ7087647.1"/>
    <property type="molecule type" value="Genomic_DNA"/>
</dbReference>
<organism evidence="2 3">
    <name type="scientific">Mycena belliarum</name>
    <dbReference type="NCBI Taxonomy" id="1033014"/>
    <lineage>
        <taxon>Eukaryota</taxon>
        <taxon>Fungi</taxon>
        <taxon>Dikarya</taxon>
        <taxon>Basidiomycota</taxon>
        <taxon>Agaricomycotina</taxon>
        <taxon>Agaricomycetes</taxon>
        <taxon>Agaricomycetidae</taxon>
        <taxon>Agaricales</taxon>
        <taxon>Marasmiineae</taxon>
        <taxon>Mycenaceae</taxon>
        <taxon>Mycena</taxon>
    </lineage>
</organism>
<accession>A0AAD6U2T2</accession>
<dbReference type="Proteomes" id="UP001222325">
    <property type="component" value="Unassembled WGS sequence"/>
</dbReference>
<comment type="caution">
    <text evidence="2">The sequence shown here is derived from an EMBL/GenBank/DDBJ whole genome shotgun (WGS) entry which is preliminary data.</text>
</comment>
<feature type="region of interest" description="Disordered" evidence="1">
    <location>
        <begin position="30"/>
        <end position="60"/>
    </location>
</feature>
<sequence length="245" mass="26454">MSAHASRDLRPHTSACSCVKSHTFRVACTTGGRRRQPSPRAQLGRARLAPQAAHAEPSADARDVVRVRHFAAALAVLHPSQLTRIEAVAHATRLLSLRPAHAPLIPARCLKRKNNTTDQEFGSSAPSLRMHECLRPAPVAHAELSVNARDVARARRSAAALALHKSAAVDAEGKRRICAPCPRARPACAALLVPRLPLALERPRKSHTNHVGLLESYHDPAQESSLRSSPPASCMPDVEGRVIKL</sequence>
<evidence type="ECO:0000313" key="3">
    <source>
        <dbReference type="Proteomes" id="UP001222325"/>
    </source>
</evidence>
<keyword evidence="3" id="KW-1185">Reference proteome</keyword>
<reference evidence="2" key="1">
    <citation type="submission" date="2023-03" db="EMBL/GenBank/DDBJ databases">
        <title>Massive genome expansion in bonnet fungi (Mycena s.s.) driven by repeated elements and novel gene families across ecological guilds.</title>
        <authorList>
            <consortium name="Lawrence Berkeley National Laboratory"/>
            <person name="Harder C.B."/>
            <person name="Miyauchi S."/>
            <person name="Viragh M."/>
            <person name="Kuo A."/>
            <person name="Thoen E."/>
            <person name="Andreopoulos B."/>
            <person name="Lu D."/>
            <person name="Skrede I."/>
            <person name="Drula E."/>
            <person name="Henrissat B."/>
            <person name="Morin E."/>
            <person name="Kohler A."/>
            <person name="Barry K."/>
            <person name="LaButti K."/>
            <person name="Morin E."/>
            <person name="Salamov A."/>
            <person name="Lipzen A."/>
            <person name="Mereny Z."/>
            <person name="Hegedus B."/>
            <person name="Baldrian P."/>
            <person name="Stursova M."/>
            <person name="Weitz H."/>
            <person name="Taylor A."/>
            <person name="Grigoriev I.V."/>
            <person name="Nagy L.G."/>
            <person name="Martin F."/>
            <person name="Kauserud H."/>
        </authorList>
    </citation>
    <scope>NUCLEOTIDE SEQUENCE</scope>
    <source>
        <strain evidence="2">CBHHK173m</strain>
    </source>
</reference>